<dbReference type="Gene3D" id="3.30.428.10">
    <property type="entry name" value="HIT-like"/>
    <property type="match status" value="1"/>
</dbReference>
<dbReference type="Proteomes" id="UP000501253">
    <property type="component" value="Chromosome"/>
</dbReference>
<evidence type="ECO:0000259" key="4">
    <source>
        <dbReference type="PROSITE" id="PS51084"/>
    </source>
</evidence>
<dbReference type="PROSITE" id="PS51084">
    <property type="entry name" value="HIT_2"/>
    <property type="match status" value="1"/>
</dbReference>
<evidence type="ECO:0000256" key="1">
    <source>
        <dbReference type="PIRSR" id="PIRSR601310-1"/>
    </source>
</evidence>
<feature type="domain" description="HIT" evidence="4">
    <location>
        <begin position="5"/>
        <end position="119"/>
    </location>
</feature>
<dbReference type="SUPFAM" id="SSF54197">
    <property type="entry name" value="HIT-like"/>
    <property type="match status" value="1"/>
</dbReference>
<dbReference type="EMBL" id="CP042909">
    <property type="protein sequence ID" value="QJA05817.1"/>
    <property type="molecule type" value="Genomic_DNA"/>
</dbReference>
<dbReference type="InterPro" id="IPR019808">
    <property type="entry name" value="Histidine_triad_CS"/>
</dbReference>
<feature type="short sequence motif" description="Histidine triad motif" evidence="2 3">
    <location>
        <begin position="103"/>
        <end position="107"/>
    </location>
</feature>
<dbReference type="GO" id="GO:0003824">
    <property type="term" value="F:catalytic activity"/>
    <property type="evidence" value="ECO:0007669"/>
    <property type="project" value="InterPro"/>
</dbReference>
<dbReference type="PROSITE" id="PS00892">
    <property type="entry name" value="HIT_1"/>
    <property type="match status" value="1"/>
</dbReference>
<dbReference type="CDD" id="cd01276">
    <property type="entry name" value="PKCI_related"/>
    <property type="match status" value="1"/>
</dbReference>
<dbReference type="PANTHER" id="PTHR23089">
    <property type="entry name" value="HISTIDINE TRIAD HIT PROTEIN"/>
    <property type="match status" value="1"/>
</dbReference>
<evidence type="ECO:0000313" key="6">
    <source>
        <dbReference type="Proteomes" id="UP000501253"/>
    </source>
</evidence>
<name>A0A6H1WRH3_9BACT</name>
<dbReference type="RefSeq" id="WP_168719176.1">
    <property type="nucleotide sequence ID" value="NZ_CP042909.1"/>
</dbReference>
<sequence length="119" mass="13249">MAECIFCKILAGEIPSKKVYEDDLAYAFHDINPVAPTHILIIPRKHLSGIQEMTEEDRELVGHLFWVARKIAEDLGLSPLGDPTRGYRLVINAGPMAGQTVFHLHLHLLGGREMGWPPG</sequence>
<dbReference type="InterPro" id="IPR036265">
    <property type="entry name" value="HIT-like_sf"/>
</dbReference>
<evidence type="ECO:0000256" key="2">
    <source>
        <dbReference type="PIRSR" id="PIRSR601310-3"/>
    </source>
</evidence>
<evidence type="ECO:0000256" key="3">
    <source>
        <dbReference type="PROSITE-ProRule" id="PRU00464"/>
    </source>
</evidence>
<organism evidence="5 6">
    <name type="scientific">Thermosulfurimonas marina</name>
    <dbReference type="NCBI Taxonomy" id="2047767"/>
    <lineage>
        <taxon>Bacteria</taxon>
        <taxon>Pseudomonadati</taxon>
        <taxon>Thermodesulfobacteriota</taxon>
        <taxon>Thermodesulfobacteria</taxon>
        <taxon>Thermodesulfobacteriales</taxon>
        <taxon>Thermodesulfobacteriaceae</taxon>
        <taxon>Thermosulfurimonas</taxon>
    </lineage>
</organism>
<dbReference type="InterPro" id="IPR001310">
    <property type="entry name" value="Histidine_triad_HIT"/>
</dbReference>
<proteinExistence type="predicted"/>
<feature type="active site" description="Tele-AMP-histidine intermediate" evidence="1">
    <location>
        <position position="105"/>
    </location>
</feature>
<keyword evidence="6" id="KW-1185">Reference proteome</keyword>
<reference evidence="5 6" key="1">
    <citation type="submission" date="2019-08" db="EMBL/GenBank/DDBJ databases">
        <title>Complete genome sequence of Thermosulfurimonas marina SU872T, an anaerobic thermophilic chemolithoautotrophic bacterium isolated from a shallow marine hydrothermal vent.</title>
        <authorList>
            <person name="Allioux M."/>
            <person name="Jebbar M."/>
            <person name="Slobodkina G."/>
            <person name="Slobodkin A."/>
            <person name="Moalic Y."/>
            <person name="Frolova A."/>
            <person name="Shao Z."/>
            <person name="Alain K."/>
        </authorList>
    </citation>
    <scope>NUCLEOTIDE SEQUENCE [LARGE SCALE GENOMIC DNA]</scope>
    <source>
        <strain evidence="5 6">SU872</strain>
    </source>
</reference>
<dbReference type="PRINTS" id="PR00332">
    <property type="entry name" value="HISTRIAD"/>
</dbReference>
<dbReference type="InterPro" id="IPR011146">
    <property type="entry name" value="HIT-like"/>
</dbReference>
<protein>
    <submittedName>
        <fullName evidence="5">Histidine triad nucleotide-binding protein</fullName>
    </submittedName>
</protein>
<dbReference type="AlphaFoldDB" id="A0A6H1WRH3"/>
<evidence type="ECO:0000313" key="5">
    <source>
        <dbReference type="EMBL" id="QJA05817.1"/>
    </source>
</evidence>
<accession>A0A6H1WRH3</accession>
<dbReference type="Pfam" id="PF01230">
    <property type="entry name" value="HIT"/>
    <property type="match status" value="1"/>
</dbReference>
<gene>
    <name evidence="5" type="ORF">FVE67_02930</name>
</gene>
<dbReference type="KEGG" id="tmai:FVE67_02930"/>